<accession>A0AA40AL06</accession>
<dbReference type="RefSeq" id="XP_060296586.1">
    <property type="nucleotide sequence ID" value="XM_060434277.1"/>
</dbReference>
<proteinExistence type="predicted"/>
<keyword evidence="2" id="KW-1185">Reference proteome</keyword>
<sequence length="140" mass="15949">MDISTLSITSSRTRSAVWEHARPALDCELIKDGRSLIWYGKYCPDYSARSTTTAKNHLRSKHPENAIVRVEAAAGLEVDRQELIQAIVKCIVRYDLPFRLVEWPEFHRILEIANLTLTKDNGLVVSHHSSVSKAMNQLYD</sequence>
<dbReference type="Proteomes" id="UP001172101">
    <property type="component" value="Unassembled WGS sequence"/>
</dbReference>
<dbReference type="GeneID" id="85317547"/>
<dbReference type="AlphaFoldDB" id="A0AA40AL06"/>
<reference evidence="1" key="1">
    <citation type="submission" date="2023-06" db="EMBL/GenBank/DDBJ databases">
        <title>Genome-scale phylogeny and comparative genomics of the fungal order Sordariales.</title>
        <authorList>
            <consortium name="Lawrence Berkeley National Laboratory"/>
            <person name="Hensen N."/>
            <person name="Bonometti L."/>
            <person name="Westerberg I."/>
            <person name="Brannstrom I.O."/>
            <person name="Guillou S."/>
            <person name="Cros-Aarteil S."/>
            <person name="Calhoun S."/>
            <person name="Haridas S."/>
            <person name="Kuo A."/>
            <person name="Mondo S."/>
            <person name="Pangilinan J."/>
            <person name="Riley R."/>
            <person name="LaButti K."/>
            <person name="Andreopoulos B."/>
            <person name="Lipzen A."/>
            <person name="Chen C."/>
            <person name="Yanf M."/>
            <person name="Daum C."/>
            <person name="Ng V."/>
            <person name="Clum A."/>
            <person name="Steindorff A."/>
            <person name="Ohm R."/>
            <person name="Martin F."/>
            <person name="Silar P."/>
            <person name="Natvig D."/>
            <person name="Lalanne C."/>
            <person name="Gautier V."/>
            <person name="Ament-velasquez S.L."/>
            <person name="Kruys A."/>
            <person name="Hutchinson M.I."/>
            <person name="Powell A.J."/>
            <person name="Barry K."/>
            <person name="Miller A.N."/>
            <person name="Grigoriev I.V."/>
            <person name="Debuchy R."/>
            <person name="Gladieux P."/>
            <person name="Thoren M.H."/>
            <person name="Johannesson H."/>
        </authorList>
    </citation>
    <scope>NUCLEOTIDE SEQUENCE</scope>
    <source>
        <strain evidence="1">SMH2392-1A</strain>
    </source>
</reference>
<evidence type="ECO:0000313" key="2">
    <source>
        <dbReference type="Proteomes" id="UP001172101"/>
    </source>
</evidence>
<name>A0AA40AL06_9PEZI</name>
<evidence type="ECO:0000313" key="1">
    <source>
        <dbReference type="EMBL" id="KAK0717793.1"/>
    </source>
</evidence>
<dbReference type="EMBL" id="JAUIRO010000004">
    <property type="protein sequence ID" value="KAK0717793.1"/>
    <property type="molecule type" value="Genomic_DNA"/>
</dbReference>
<protein>
    <submittedName>
        <fullName evidence="1">Uncharacterized protein</fullName>
    </submittedName>
</protein>
<comment type="caution">
    <text evidence="1">The sequence shown here is derived from an EMBL/GenBank/DDBJ whole genome shotgun (WGS) entry which is preliminary data.</text>
</comment>
<gene>
    <name evidence="1" type="ORF">B0T26DRAFT_303865</name>
</gene>
<organism evidence="1 2">
    <name type="scientific">Lasiosphaeria miniovina</name>
    <dbReference type="NCBI Taxonomy" id="1954250"/>
    <lineage>
        <taxon>Eukaryota</taxon>
        <taxon>Fungi</taxon>
        <taxon>Dikarya</taxon>
        <taxon>Ascomycota</taxon>
        <taxon>Pezizomycotina</taxon>
        <taxon>Sordariomycetes</taxon>
        <taxon>Sordariomycetidae</taxon>
        <taxon>Sordariales</taxon>
        <taxon>Lasiosphaeriaceae</taxon>
        <taxon>Lasiosphaeria</taxon>
    </lineage>
</organism>